<feature type="compositionally biased region" description="Low complexity" evidence="1">
    <location>
        <begin position="24"/>
        <end position="38"/>
    </location>
</feature>
<dbReference type="EMBL" id="JAPQKN010000001">
    <property type="protein sequence ID" value="KAJ5175539.1"/>
    <property type="molecule type" value="Genomic_DNA"/>
</dbReference>
<accession>A0A9W9IDC7</accession>
<feature type="region of interest" description="Disordered" evidence="1">
    <location>
        <begin position="1"/>
        <end position="57"/>
    </location>
</feature>
<feature type="compositionally biased region" description="Polar residues" evidence="1">
    <location>
        <begin position="39"/>
        <end position="57"/>
    </location>
</feature>
<dbReference type="Proteomes" id="UP001149163">
    <property type="component" value="Unassembled WGS sequence"/>
</dbReference>
<proteinExistence type="predicted"/>
<dbReference type="RefSeq" id="XP_056547147.1">
    <property type="nucleotide sequence ID" value="XM_056683541.1"/>
</dbReference>
<keyword evidence="3" id="KW-1185">Reference proteome</keyword>
<feature type="compositionally biased region" description="Basic residues" evidence="1">
    <location>
        <begin position="503"/>
        <end position="514"/>
    </location>
</feature>
<sequence length="704" mass="76266">MATHNLVNMGHPMPTTAKNGFNNSYTTDSSSSTLVSPTEGPSSAGTSFNSAGANTPPLQLETGSIEFLQSMTALLGPVPGVGLDQDQGSAYTSSATALFGSPARGDPQAPTPGPVDSQLLPFNINLAGTPFTGATPPETFSSTLVFHGDSAAPASPNWGIGLGPPVPVSESWNSFVPSASCVPFTQIPLGDPLRALEQGEVFNPQPEIVSAPDTVKERDRHDDDELFSLGSLPVETLPPTHVLFYFGVLSIMARLAPQFVFKKGGKDGQQVGARLLVYGHTILVPPISESVYLARVVACRRALIKIRKYNPQWLVPPLPRNRPTRPEWNWIRLLEAFCVEVGWPAPSYATSIMGNLWHGDLLVNGYFFRTFRQCESMAEAQNTVSHSAMYQLLVTENIDPGHVLPTESPLLTLQEVKGHVAAHPEDDCVHISQPFLEATEFVNSLPEGDIHRTPGRTSGVSEGKIVKQSVKSPQQQNQNQSPKASTKRAPPSLPPPKGIAPRRLGRGTRRKRSKPQPPPPPPKAKRKNMNKGKIIDFDRASQRPNANLVPLQNSRLTPVAITHEPEVDPLATLKAIQDGLGALSPQASYFRLMKTICAVLKISEPDIRCEPIPNHTLGSTHVVRAHFHDPSPYLTRASPVLLANVLGLGDEDAHSLGVKKVILFLLKMCTDEVGFGILDDTWASELGLLCNLEKEIGHRLRHGK</sequence>
<dbReference type="OrthoDB" id="4469495at2759"/>
<protein>
    <submittedName>
        <fullName evidence="2">Uncharacterized protein</fullName>
    </submittedName>
</protein>
<evidence type="ECO:0000313" key="3">
    <source>
        <dbReference type="Proteomes" id="UP001149163"/>
    </source>
</evidence>
<gene>
    <name evidence="2" type="ORF">N7482_001416</name>
</gene>
<dbReference type="AlphaFoldDB" id="A0A9W9IDC7"/>
<feature type="region of interest" description="Disordered" evidence="1">
    <location>
        <begin position="446"/>
        <end position="531"/>
    </location>
</feature>
<reference evidence="2" key="2">
    <citation type="journal article" date="2023" name="IMA Fungus">
        <title>Comparative genomic study of the Penicillium genus elucidates a diverse pangenome and 15 lateral gene transfer events.</title>
        <authorList>
            <person name="Petersen C."/>
            <person name="Sorensen T."/>
            <person name="Nielsen M.R."/>
            <person name="Sondergaard T.E."/>
            <person name="Sorensen J.L."/>
            <person name="Fitzpatrick D.A."/>
            <person name="Frisvad J.C."/>
            <person name="Nielsen K.L."/>
        </authorList>
    </citation>
    <scope>NUCLEOTIDE SEQUENCE</scope>
    <source>
        <strain evidence="2">IBT 26290</strain>
    </source>
</reference>
<comment type="caution">
    <text evidence="2">The sequence shown here is derived from an EMBL/GenBank/DDBJ whole genome shotgun (WGS) entry which is preliminary data.</text>
</comment>
<name>A0A9W9IDC7_9EURO</name>
<feature type="compositionally biased region" description="Low complexity" evidence="1">
    <location>
        <begin position="466"/>
        <end position="483"/>
    </location>
</feature>
<evidence type="ECO:0000313" key="2">
    <source>
        <dbReference type="EMBL" id="KAJ5175539.1"/>
    </source>
</evidence>
<dbReference type="GeneID" id="81422717"/>
<evidence type="ECO:0000256" key="1">
    <source>
        <dbReference type="SAM" id="MobiDB-lite"/>
    </source>
</evidence>
<reference evidence="2" key="1">
    <citation type="submission" date="2022-11" db="EMBL/GenBank/DDBJ databases">
        <authorList>
            <person name="Petersen C."/>
        </authorList>
    </citation>
    <scope>NUCLEOTIDE SEQUENCE</scope>
    <source>
        <strain evidence="2">IBT 26290</strain>
    </source>
</reference>
<organism evidence="2 3">
    <name type="scientific">Penicillium canariense</name>
    <dbReference type="NCBI Taxonomy" id="189055"/>
    <lineage>
        <taxon>Eukaryota</taxon>
        <taxon>Fungi</taxon>
        <taxon>Dikarya</taxon>
        <taxon>Ascomycota</taxon>
        <taxon>Pezizomycotina</taxon>
        <taxon>Eurotiomycetes</taxon>
        <taxon>Eurotiomycetidae</taxon>
        <taxon>Eurotiales</taxon>
        <taxon>Aspergillaceae</taxon>
        <taxon>Penicillium</taxon>
    </lineage>
</organism>